<organism evidence="2 3">
    <name type="scientific">Brucella daejeonensis</name>
    <dbReference type="NCBI Taxonomy" id="659015"/>
    <lineage>
        <taxon>Bacteria</taxon>
        <taxon>Pseudomonadati</taxon>
        <taxon>Pseudomonadota</taxon>
        <taxon>Alphaproteobacteria</taxon>
        <taxon>Hyphomicrobiales</taxon>
        <taxon>Brucellaceae</taxon>
        <taxon>Brucella/Ochrobactrum group</taxon>
        <taxon>Brucella</taxon>
    </lineage>
</organism>
<gene>
    <name evidence="2" type="ORF">FHS76_001562</name>
</gene>
<evidence type="ECO:0000313" key="2">
    <source>
        <dbReference type="EMBL" id="MBB5701700.1"/>
    </source>
</evidence>
<dbReference type="Proteomes" id="UP000555546">
    <property type="component" value="Unassembled WGS sequence"/>
</dbReference>
<dbReference type="AlphaFoldDB" id="A0A7W9EM44"/>
<evidence type="ECO:0000313" key="3">
    <source>
        <dbReference type="Proteomes" id="UP000555546"/>
    </source>
</evidence>
<keyword evidence="3" id="KW-1185">Reference proteome</keyword>
<evidence type="ECO:0000259" key="1">
    <source>
        <dbReference type="Pfam" id="PF20172"/>
    </source>
</evidence>
<name>A0A7W9EM44_9HYPH</name>
<reference evidence="2 3" key="1">
    <citation type="submission" date="2020-08" db="EMBL/GenBank/DDBJ databases">
        <title>Genomic Encyclopedia of Type Strains, Phase IV (KMG-IV): sequencing the most valuable type-strain genomes for metagenomic binning, comparative biology and taxonomic classification.</title>
        <authorList>
            <person name="Goeker M."/>
        </authorList>
    </citation>
    <scope>NUCLEOTIDE SEQUENCE [LARGE SCALE GENOMIC DNA]</scope>
    <source>
        <strain evidence="2 3">DSM 26944</strain>
    </source>
</reference>
<dbReference type="InterPro" id="IPR046668">
    <property type="entry name" value="DUF6538"/>
</dbReference>
<proteinExistence type="predicted"/>
<dbReference type="RefSeq" id="WP_183650298.1">
    <property type="nucleotide sequence ID" value="NZ_JACIJG010000005.1"/>
</dbReference>
<accession>A0A7W9EM44</accession>
<feature type="domain" description="DUF6538" evidence="1">
    <location>
        <begin position="14"/>
        <end position="70"/>
    </location>
</feature>
<dbReference type="Pfam" id="PF20172">
    <property type="entry name" value="DUF6538"/>
    <property type="match status" value="1"/>
</dbReference>
<protein>
    <recommendedName>
        <fullName evidence="1">DUF6538 domain-containing protein</fullName>
    </recommendedName>
</protein>
<dbReference type="EMBL" id="JACIJG010000005">
    <property type="protein sequence ID" value="MBB5701700.1"/>
    <property type="molecule type" value="Genomic_DNA"/>
</dbReference>
<sequence length="85" mass="10106">MAGRKRENDPDRFIVLRDGRYQYRRRVPTKLLHLDKRTPQIRISPKTSDLAKARALRDVYERADSELWAALIMDSPIRGRSTRKR</sequence>
<comment type="caution">
    <text evidence="2">The sequence shown here is derived from an EMBL/GenBank/DDBJ whole genome shotgun (WGS) entry which is preliminary data.</text>
</comment>